<evidence type="ECO:0000256" key="1">
    <source>
        <dbReference type="ARBA" id="ARBA00022737"/>
    </source>
</evidence>
<keyword evidence="5" id="KW-0378">Hydrolase</keyword>
<feature type="chain" id="PRO_5009910718" evidence="4">
    <location>
        <begin position="21"/>
        <end position="498"/>
    </location>
</feature>
<evidence type="ECO:0000313" key="6">
    <source>
        <dbReference type="Proteomes" id="UP000184509"/>
    </source>
</evidence>
<evidence type="ECO:0000256" key="2">
    <source>
        <dbReference type="ARBA" id="ARBA00023277"/>
    </source>
</evidence>
<dbReference type="SUPFAM" id="SSF51126">
    <property type="entry name" value="Pectin lyase-like"/>
    <property type="match status" value="1"/>
</dbReference>
<dbReference type="GO" id="GO:0000272">
    <property type="term" value="P:polysaccharide catabolic process"/>
    <property type="evidence" value="ECO:0007669"/>
    <property type="project" value="UniProtKB-KW"/>
</dbReference>
<dbReference type="InterPro" id="IPR011050">
    <property type="entry name" value="Pectin_lyase_fold/virulence"/>
</dbReference>
<gene>
    <name evidence="5" type="ORF">SAMN05444405_12521</name>
</gene>
<keyword evidence="6" id="KW-1185">Reference proteome</keyword>
<dbReference type="PANTHER" id="PTHR31736:SF9">
    <property type="entry name" value="ENDO-XYLOGALACTURONAN HYDROLASE A-RELATED"/>
    <property type="match status" value="1"/>
</dbReference>
<dbReference type="Proteomes" id="UP000184509">
    <property type="component" value="Unassembled WGS sequence"/>
</dbReference>
<dbReference type="STRING" id="1297750.SAMN05444405_12521"/>
<dbReference type="GO" id="GO:0016787">
    <property type="term" value="F:hydrolase activity"/>
    <property type="evidence" value="ECO:0007669"/>
    <property type="project" value="UniProtKB-KW"/>
</dbReference>
<evidence type="ECO:0000256" key="4">
    <source>
        <dbReference type="SAM" id="SignalP"/>
    </source>
</evidence>
<dbReference type="RefSeq" id="WP_073404191.1">
    <property type="nucleotide sequence ID" value="NZ_FQTV01000025.1"/>
</dbReference>
<proteinExistence type="predicted"/>
<keyword evidence="4" id="KW-0732">Signal</keyword>
<keyword evidence="3" id="KW-0624">Polysaccharide degradation</keyword>
<dbReference type="OrthoDB" id="9795222at2"/>
<dbReference type="Gene3D" id="2.160.20.10">
    <property type="entry name" value="Single-stranded right-handed beta-helix, Pectin lyase-like"/>
    <property type="match status" value="1"/>
</dbReference>
<dbReference type="InterPro" id="IPR012334">
    <property type="entry name" value="Pectin_lyas_fold"/>
</dbReference>
<keyword evidence="1" id="KW-0677">Repeat</keyword>
<name>A0A1M5HAM5_9BACE</name>
<reference evidence="5 6" key="1">
    <citation type="submission" date="2016-11" db="EMBL/GenBank/DDBJ databases">
        <authorList>
            <person name="Jaros S."/>
            <person name="Januszkiewicz K."/>
            <person name="Wedrychowicz H."/>
        </authorList>
    </citation>
    <scope>NUCLEOTIDE SEQUENCE [LARGE SCALE GENOMIC DNA]</scope>
    <source>
        <strain evidence="5 6">DSM 26991</strain>
    </source>
</reference>
<evidence type="ECO:0000313" key="5">
    <source>
        <dbReference type="EMBL" id="SHG12997.1"/>
    </source>
</evidence>
<evidence type="ECO:0000256" key="3">
    <source>
        <dbReference type="ARBA" id="ARBA00023326"/>
    </source>
</evidence>
<keyword evidence="2" id="KW-0119">Carbohydrate metabolism</keyword>
<accession>A0A1M5HAM5</accession>
<organism evidence="5 6">
    <name type="scientific">Bacteroides luti</name>
    <dbReference type="NCBI Taxonomy" id="1297750"/>
    <lineage>
        <taxon>Bacteria</taxon>
        <taxon>Pseudomonadati</taxon>
        <taxon>Bacteroidota</taxon>
        <taxon>Bacteroidia</taxon>
        <taxon>Bacteroidales</taxon>
        <taxon>Bacteroidaceae</taxon>
        <taxon>Bacteroides</taxon>
    </lineage>
</organism>
<protein>
    <submittedName>
        <fullName evidence="5">Glycosyl hydrolases family 28</fullName>
    </submittedName>
</protein>
<sequence length="498" mass="55693">MKRKLLTLLFAFVSLLPISAQTKIAYNDDFTVTVDKEVLSVYSVPVDRVANGKHNVEKSSFVTLTETQGNKIVRVHYNKGLIHKVRIRPSSYNIPFIQKDSATIEFTLTRPMNISVEINDDIYHNLHIFKVPEISMSKTKNAVSFDKYKTLDKKAKAKVKTLFFTAGYHEIEGNFMDVESGMTVIINKGAWVQGGLRVIGKHDVKIIGAGVLRPKDRGYGVEITSSNNVLVQGIVSTQVPTGGSHDVEIKDVKIVSHYGWGDGFNVFASSNVLIDDCFARNSDDCQTVYATRLGHIGSARNITVQNCIFWADVAHPIFIGLHGAASYKKDVVSRNLPLAQNADEIAIKSDTIENLVYRNIDILEEREMQIDYQGCMAINCGDNNVVQNVLFDNIRIEPINCGMLFNIRVSHNKKYCEAPGKAVNNITFKNITYSSGKESNSIIEGWSVERPVKDVIFDNLVIDGKRICDTMPDKPGWYKTADFARIMLGNHVNNVTFK</sequence>
<dbReference type="PANTHER" id="PTHR31736">
    <property type="match status" value="1"/>
</dbReference>
<feature type="signal peptide" evidence="4">
    <location>
        <begin position="1"/>
        <end position="20"/>
    </location>
</feature>
<dbReference type="AlphaFoldDB" id="A0A1M5HAM5"/>
<dbReference type="EMBL" id="FQTV01000025">
    <property type="protein sequence ID" value="SHG12997.1"/>
    <property type="molecule type" value="Genomic_DNA"/>
</dbReference>